<dbReference type="PANTHER" id="PTHR43214:SF43">
    <property type="entry name" value="TWO-COMPONENT RESPONSE REGULATOR"/>
    <property type="match status" value="1"/>
</dbReference>
<dbReference type="Proteomes" id="UP001240447">
    <property type="component" value="Unassembled WGS sequence"/>
</dbReference>
<dbReference type="EMBL" id="JAUSQM010000001">
    <property type="protein sequence ID" value="MDP9821539.1"/>
    <property type="molecule type" value="Genomic_DNA"/>
</dbReference>
<organism evidence="5 6">
    <name type="scientific">Nocardioides massiliensis</name>
    <dbReference type="NCBI Taxonomy" id="1325935"/>
    <lineage>
        <taxon>Bacteria</taxon>
        <taxon>Bacillati</taxon>
        <taxon>Actinomycetota</taxon>
        <taxon>Actinomycetes</taxon>
        <taxon>Propionibacteriales</taxon>
        <taxon>Nocardioidaceae</taxon>
        <taxon>Nocardioides</taxon>
    </lineage>
</organism>
<feature type="modified residue" description="4-aspartylphosphate" evidence="2">
    <location>
        <position position="65"/>
    </location>
</feature>
<comment type="caution">
    <text evidence="5">The sequence shown here is derived from an EMBL/GenBank/DDBJ whole genome shotgun (WGS) entry which is preliminary data.</text>
</comment>
<keyword evidence="1" id="KW-0238">DNA-binding</keyword>
<dbReference type="InterPro" id="IPR039420">
    <property type="entry name" value="WalR-like"/>
</dbReference>
<dbReference type="CDD" id="cd17541">
    <property type="entry name" value="REC_CheB-like"/>
    <property type="match status" value="1"/>
</dbReference>
<reference evidence="5 6" key="1">
    <citation type="submission" date="2023-07" db="EMBL/GenBank/DDBJ databases">
        <title>Sequencing the genomes of 1000 actinobacteria strains.</title>
        <authorList>
            <person name="Klenk H.-P."/>
        </authorList>
    </citation>
    <scope>NUCLEOTIDE SEQUENCE [LARGE SCALE GENOMIC DNA]</scope>
    <source>
        <strain evidence="5 6">GD13</strain>
    </source>
</reference>
<dbReference type="CDD" id="cd00082">
    <property type="entry name" value="HisKA"/>
    <property type="match status" value="1"/>
</dbReference>
<dbReference type="SUPFAM" id="SSF52172">
    <property type="entry name" value="CheY-like"/>
    <property type="match status" value="1"/>
</dbReference>
<feature type="region of interest" description="Disordered" evidence="3">
    <location>
        <begin position="133"/>
        <end position="167"/>
    </location>
</feature>
<feature type="compositionally biased region" description="Pro residues" evidence="3">
    <location>
        <begin position="153"/>
        <end position="165"/>
    </location>
</feature>
<gene>
    <name evidence="5" type="ORF">J2S59_001348</name>
</gene>
<dbReference type="InterPro" id="IPR003661">
    <property type="entry name" value="HisK_dim/P_dom"/>
</dbReference>
<dbReference type="InterPro" id="IPR001789">
    <property type="entry name" value="Sig_transdc_resp-reg_receiver"/>
</dbReference>
<dbReference type="RefSeq" id="WP_068119795.1">
    <property type="nucleotide sequence ID" value="NZ_CCXJ01000214.1"/>
</dbReference>
<dbReference type="InterPro" id="IPR011006">
    <property type="entry name" value="CheY-like_superfamily"/>
</dbReference>
<evidence type="ECO:0000313" key="5">
    <source>
        <dbReference type="EMBL" id="MDP9821539.1"/>
    </source>
</evidence>
<accession>A0ABT9NM90</accession>
<evidence type="ECO:0000259" key="4">
    <source>
        <dbReference type="PROSITE" id="PS50110"/>
    </source>
</evidence>
<feature type="domain" description="Response regulatory" evidence="4">
    <location>
        <begin position="15"/>
        <end position="130"/>
    </location>
</feature>
<sequence>MSASSADDRARRAVRTVVVDDVADLRALWVSAFTGDGFEVVGEAADGLEATRVVAELQPDLVLLDLAMPVMSGLEALPHLRAARPDAVIVVLAGAPGGNLTARALRAGADDYLEKGAPVGQVLARVRKLVDPDRLEATSTPAPASAPMAEPEPATPPPPPAPPAPRSVADVAHELQRPVQGVLAAVSTLRSLERRGSTSLRQQLLDSLIAHTSTLEALSADLLVAVDDEESSS</sequence>
<evidence type="ECO:0000256" key="3">
    <source>
        <dbReference type="SAM" id="MobiDB-lite"/>
    </source>
</evidence>
<dbReference type="Gene3D" id="3.40.50.2300">
    <property type="match status" value="1"/>
</dbReference>
<dbReference type="PANTHER" id="PTHR43214">
    <property type="entry name" value="TWO-COMPONENT RESPONSE REGULATOR"/>
    <property type="match status" value="1"/>
</dbReference>
<name>A0ABT9NM90_9ACTN</name>
<evidence type="ECO:0000256" key="2">
    <source>
        <dbReference type="PROSITE-ProRule" id="PRU00169"/>
    </source>
</evidence>
<evidence type="ECO:0000256" key="1">
    <source>
        <dbReference type="ARBA" id="ARBA00023125"/>
    </source>
</evidence>
<evidence type="ECO:0000313" key="6">
    <source>
        <dbReference type="Proteomes" id="UP001240447"/>
    </source>
</evidence>
<dbReference type="SMART" id="SM00448">
    <property type="entry name" value="REC"/>
    <property type="match status" value="1"/>
</dbReference>
<dbReference type="Pfam" id="PF00072">
    <property type="entry name" value="Response_reg"/>
    <property type="match status" value="1"/>
</dbReference>
<proteinExistence type="predicted"/>
<dbReference type="PROSITE" id="PS50110">
    <property type="entry name" value="RESPONSE_REGULATORY"/>
    <property type="match status" value="1"/>
</dbReference>
<feature type="compositionally biased region" description="Low complexity" evidence="3">
    <location>
        <begin position="137"/>
        <end position="152"/>
    </location>
</feature>
<keyword evidence="6" id="KW-1185">Reference proteome</keyword>
<keyword evidence="2" id="KW-0597">Phosphoprotein</keyword>
<protein>
    <submittedName>
        <fullName evidence="5">CheY-like chemotaxis protein</fullName>
    </submittedName>
</protein>